<dbReference type="AlphaFoldDB" id="A0A381VLE3"/>
<reference evidence="2" key="1">
    <citation type="submission" date="2018-05" db="EMBL/GenBank/DDBJ databases">
        <authorList>
            <person name="Lanie J.A."/>
            <person name="Ng W.-L."/>
            <person name="Kazmierczak K.M."/>
            <person name="Andrzejewski T.M."/>
            <person name="Davidsen T.M."/>
            <person name="Wayne K.J."/>
            <person name="Tettelin H."/>
            <person name="Glass J.I."/>
            <person name="Rusch D."/>
            <person name="Podicherti R."/>
            <person name="Tsui H.-C.T."/>
            <person name="Winkler M.E."/>
        </authorList>
    </citation>
    <scope>NUCLEOTIDE SEQUENCE</scope>
</reference>
<organism evidence="2">
    <name type="scientific">marine metagenome</name>
    <dbReference type="NCBI Taxonomy" id="408172"/>
    <lineage>
        <taxon>unclassified sequences</taxon>
        <taxon>metagenomes</taxon>
        <taxon>ecological metagenomes</taxon>
    </lineage>
</organism>
<dbReference type="EMBL" id="UINC01009034">
    <property type="protein sequence ID" value="SVA40588.1"/>
    <property type="molecule type" value="Genomic_DNA"/>
</dbReference>
<evidence type="ECO:0000256" key="1">
    <source>
        <dbReference type="SAM" id="MobiDB-lite"/>
    </source>
</evidence>
<accession>A0A381VLE3</accession>
<protein>
    <submittedName>
        <fullName evidence="2">Uncharacterized protein</fullName>
    </submittedName>
</protein>
<sequence>MFVMLGQVVISFAQFDFDTPYEVSAEVPVVKNNFVKARKKAVKIALTLALEQDLRGILGDDEFEQNRQEMQKMLKAFNKYVKSYRFLEAYDDSVEQMSRVKLEVNLFQEAISKTLSQRGVAAGLESVKQVVILINESSLSLDEESHFWEAVPISETLLTRSFIESGIPVVRRNSLRHEISKKMVVAAIDGDISAAVNVGSKVGADIVIIGNATSISAVDKGGAKGQVRVGINVKVISSSQSAVVAAKSDFATASKNKVFASELEAFRRAGKKMTEFLIPAIQEHWAPGSKKKKAQHSTPQVPKIDNSPLFFGDL</sequence>
<feature type="region of interest" description="Disordered" evidence="1">
    <location>
        <begin position="287"/>
        <end position="314"/>
    </location>
</feature>
<proteinExistence type="predicted"/>
<gene>
    <name evidence="2" type="ORF">METZ01_LOCUS93442</name>
</gene>
<name>A0A381VLE3_9ZZZZ</name>
<dbReference type="Gene3D" id="3.40.50.10610">
    <property type="entry name" value="ABC-type transport auxiliary lipoprotein component"/>
    <property type="match status" value="1"/>
</dbReference>
<evidence type="ECO:0000313" key="2">
    <source>
        <dbReference type="EMBL" id="SVA40588.1"/>
    </source>
</evidence>